<organism evidence="2 3">
    <name type="scientific">Phytophthora fragariaefolia</name>
    <dbReference type="NCBI Taxonomy" id="1490495"/>
    <lineage>
        <taxon>Eukaryota</taxon>
        <taxon>Sar</taxon>
        <taxon>Stramenopiles</taxon>
        <taxon>Oomycota</taxon>
        <taxon>Peronosporomycetes</taxon>
        <taxon>Peronosporales</taxon>
        <taxon>Peronosporaceae</taxon>
        <taxon>Phytophthora</taxon>
    </lineage>
</organism>
<feature type="compositionally biased region" description="Polar residues" evidence="1">
    <location>
        <begin position="42"/>
        <end position="52"/>
    </location>
</feature>
<feature type="compositionally biased region" description="Basic and acidic residues" evidence="1">
    <location>
        <begin position="219"/>
        <end position="228"/>
    </location>
</feature>
<keyword evidence="3" id="KW-1185">Reference proteome</keyword>
<feature type="region of interest" description="Disordered" evidence="1">
    <location>
        <begin position="109"/>
        <end position="235"/>
    </location>
</feature>
<gene>
    <name evidence="2" type="ORF">Pfra01_002458000</name>
</gene>
<reference evidence="2" key="1">
    <citation type="submission" date="2023-04" db="EMBL/GenBank/DDBJ databases">
        <title>Phytophthora fragariaefolia NBRC 109709.</title>
        <authorList>
            <person name="Ichikawa N."/>
            <person name="Sato H."/>
            <person name="Tonouchi N."/>
        </authorList>
    </citation>
    <scope>NUCLEOTIDE SEQUENCE</scope>
    <source>
        <strain evidence="2">NBRC 109709</strain>
    </source>
</reference>
<protein>
    <submittedName>
        <fullName evidence="2">Unnamed protein product</fullName>
    </submittedName>
</protein>
<dbReference type="OrthoDB" id="112689at2759"/>
<feature type="region of interest" description="Disordered" evidence="1">
    <location>
        <begin position="1"/>
        <end position="64"/>
    </location>
</feature>
<comment type="caution">
    <text evidence="2">The sequence shown here is derived from an EMBL/GenBank/DDBJ whole genome shotgun (WGS) entry which is preliminary data.</text>
</comment>
<sequence>MDKLQAVLPPPTPKRSSHPRAAPAPRSTPPRPTKRNRLSAAATPNSEWKSPSTRPPMWSASPIAIVGNRQPRCATPATLHFDAMTPSPLFTTPQDSVKQSSKLRLSFGLSPIAFPSPEQVQAQKMEADGGDEEEKDAGTASNDDTLPLSSTEESAASVSPGSEKENEQQAQREGGRQQGSSSSHATADASLTSAAKKPAAPARSSIPRRQQAFMEAMEAEARSNDSFRGRSPTPSTILSLYQEAKRLGVTDPQAQWQYVQTLRQSDQKHKRHASG</sequence>
<feature type="compositionally biased region" description="Low complexity" evidence="1">
    <location>
        <begin position="193"/>
        <end position="209"/>
    </location>
</feature>
<accession>A0A9W6YAA6</accession>
<feature type="compositionally biased region" description="Low complexity" evidence="1">
    <location>
        <begin position="168"/>
        <end position="183"/>
    </location>
</feature>
<proteinExistence type="predicted"/>
<evidence type="ECO:0000313" key="2">
    <source>
        <dbReference type="EMBL" id="GMF57557.1"/>
    </source>
</evidence>
<evidence type="ECO:0000256" key="1">
    <source>
        <dbReference type="SAM" id="MobiDB-lite"/>
    </source>
</evidence>
<name>A0A9W6YAA6_9STRA</name>
<feature type="compositionally biased region" description="Polar residues" evidence="1">
    <location>
        <begin position="141"/>
        <end position="160"/>
    </location>
</feature>
<dbReference type="Proteomes" id="UP001165121">
    <property type="component" value="Unassembled WGS sequence"/>
</dbReference>
<dbReference type="EMBL" id="BSXT01004369">
    <property type="protein sequence ID" value="GMF57557.1"/>
    <property type="molecule type" value="Genomic_DNA"/>
</dbReference>
<evidence type="ECO:0000313" key="3">
    <source>
        <dbReference type="Proteomes" id="UP001165121"/>
    </source>
</evidence>
<dbReference type="AlphaFoldDB" id="A0A9W6YAA6"/>